<organism evidence="2 3">
    <name type="scientific">Rhodomicrobium vannielii (strain ATCC 17100 / DSM 162 / LMG 4299 / NCIMB 10020 / ATH 3.1.1)</name>
    <dbReference type="NCBI Taxonomy" id="648757"/>
    <lineage>
        <taxon>Bacteria</taxon>
        <taxon>Pseudomonadati</taxon>
        <taxon>Pseudomonadota</taxon>
        <taxon>Alphaproteobacteria</taxon>
        <taxon>Hyphomicrobiales</taxon>
        <taxon>Hyphomicrobiaceae</taxon>
        <taxon>Rhodomicrobium</taxon>
    </lineage>
</organism>
<dbReference type="RefSeq" id="WP_013418402.1">
    <property type="nucleotide sequence ID" value="NC_014664.1"/>
</dbReference>
<dbReference type="STRING" id="648757.Rvan_0722"/>
<gene>
    <name evidence="2" type="ordered locus">Rvan_0722</name>
</gene>
<accession>E3I0I8</accession>
<dbReference type="HOGENOM" id="CLU_045532_5_1_5"/>
<dbReference type="Gene3D" id="2.60.200.40">
    <property type="match status" value="1"/>
</dbReference>
<evidence type="ECO:0000313" key="3">
    <source>
        <dbReference type="Proteomes" id="UP000001399"/>
    </source>
</evidence>
<dbReference type="Proteomes" id="UP000001399">
    <property type="component" value="Chromosome"/>
</dbReference>
<dbReference type="Pfam" id="PF19279">
    <property type="entry name" value="YegS_C"/>
    <property type="match status" value="1"/>
</dbReference>
<dbReference type="PROSITE" id="PS50146">
    <property type="entry name" value="DAGK"/>
    <property type="match status" value="1"/>
</dbReference>
<dbReference type="SUPFAM" id="SSF111331">
    <property type="entry name" value="NAD kinase/diacylglycerol kinase-like"/>
    <property type="match status" value="1"/>
</dbReference>
<dbReference type="KEGG" id="rva:Rvan_0722"/>
<keyword evidence="3" id="KW-1185">Reference proteome</keyword>
<feature type="domain" description="DAGKc" evidence="1">
    <location>
        <begin position="1"/>
        <end position="130"/>
    </location>
</feature>
<dbReference type="InterPro" id="IPR001206">
    <property type="entry name" value="Diacylglycerol_kinase_cat_dom"/>
</dbReference>
<dbReference type="eggNOG" id="COG1597">
    <property type="taxonomic scope" value="Bacteria"/>
</dbReference>
<proteinExistence type="predicted"/>
<dbReference type="SMART" id="SM00046">
    <property type="entry name" value="DAGKc"/>
    <property type="match status" value="1"/>
</dbReference>
<dbReference type="OrthoDB" id="9815110at2"/>
<keyword evidence="2" id="KW-0418">Kinase</keyword>
<dbReference type="GO" id="GO:0016301">
    <property type="term" value="F:kinase activity"/>
    <property type="evidence" value="ECO:0007669"/>
    <property type="project" value="UniProtKB-KW"/>
</dbReference>
<keyword evidence="2" id="KW-0808">Transferase</keyword>
<dbReference type="InterPro" id="IPR045540">
    <property type="entry name" value="YegS/DAGK_C"/>
</dbReference>
<evidence type="ECO:0000259" key="1">
    <source>
        <dbReference type="PROSITE" id="PS50146"/>
    </source>
</evidence>
<dbReference type="EMBL" id="CP002292">
    <property type="protein sequence ID" value="ADP69998.1"/>
    <property type="molecule type" value="Genomic_DNA"/>
</dbReference>
<protein>
    <submittedName>
        <fullName evidence="2">Diacylglycerol kinase catalytic region</fullName>
    </submittedName>
</protein>
<dbReference type="InterPro" id="IPR016064">
    <property type="entry name" value="NAD/diacylglycerol_kinase_sf"/>
</dbReference>
<dbReference type="Pfam" id="PF00781">
    <property type="entry name" value="DAGK_cat"/>
    <property type="match status" value="1"/>
</dbReference>
<dbReference type="AlphaFoldDB" id="E3I0I8"/>
<dbReference type="Gene3D" id="3.40.50.10330">
    <property type="entry name" value="Probable inorganic polyphosphate/atp-NAD kinase, domain 1"/>
    <property type="match status" value="1"/>
</dbReference>
<name>E3I0I8_RHOVT</name>
<sequence>MRVHAVINSRAGQALGVSGESLADKTRAAFEAAGHAITTDLVEPATMGAALDRAVAAKPDVLLAGGGDGTVTSAARRVLGTDIALAILPLGTVNRLARDLGIPLTPDAALDALASGEFRKIDVAEVNGEAFLCNSLLGLPPKISAERQALRGHPLGERLRGYFALLKTVIASRGHLDIAIDGAETERMRVRVFSLAVSNNLYDERPSLVFSRKALSDGKLGVYIAKPHSGLGLIWVLARAALGLWRGDDRLEQLSASEVTIMTRRRKTLRLSNDGEVVRMRTPLRYRVRPAALTVLAPVSKDAR</sequence>
<evidence type="ECO:0000313" key="2">
    <source>
        <dbReference type="EMBL" id="ADP69998.1"/>
    </source>
</evidence>
<dbReference type="InterPro" id="IPR017438">
    <property type="entry name" value="ATP-NAD_kinase_N"/>
</dbReference>
<reference evidence="3" key="1">
    <citation type="journal article" date="2011" name="J. Bacteriol.">
        <title>Genome sequences of eight morphologically diverse alphaproteobacteria.</title>
        <authorList>
            <consortium name="US DOE Joint Genome Institute"/>
            <person name="Brown P.J."/>
            <person name="Kysela D.T."/>
            <person name="Buechlein A."/>
            <person name="Hemmerich C."/>
            <person name="Brun Y.V."/>
        </authorList>
    </citation>
    <scope>NUCLEOTIDE SEQUENCE [LARGE SCALE GENOMIC DNA]</scope>
    <source>
        <strain evidence="3">ATCC 17100 / ATH 3.1.1 / DSM 162 / LMG 4299</strain>
    </source>
</reference>